<dbReference type="AlphaFoldDB" id="A0A1C4YPT2"/>
<dbReference type="PANTHER" id="PTHR43877">
    <property type="entry name" value="AMINOALKYLPHOSPHONATE N-ACETYLTRANSFERASE-RELATED-RELATED"/>
    <property type="match status" value="1"/>
</dbReference>
<feature type="region of interest" description="Disordered" evidence="3">
    <location>
        <begin position="1"/>
        <end position="23"/>
    </location>
</feature>
<dbReference type="EMBL" id="FMCW01000061">
    <property type="protein sequence ID" value="SCF22706.1"/>
    <property type="molecule type" value="Genomic_DNA"/>
</dbReference>
<dbReference type="Gene3D" id="3.40.630.30">
    <property type="match status" value="1"/>
</dbReference>
<dbReference type="InterPro" id="IPR050832">
    <property type="entry name" value="Bact_Acetyltransf"/>
</dbReference>
<reference evidence="5 6" key="1">
    <citation type="submission" date="2016-06" db="EMBL/GenBank/DDBJ databases">
        <authorList>
            <person name="Kjaerup R.B."/>
            <person name="Dalgaard T.S."/>
            <person name="Juul-Madsen H.R."/>
        </authorList>
    </citation>
    <scope>NUCLEOTIDE SEQUENCE [LARGE SCALE GENOMIC DNA]</scope>
    <source>
        <strain evidence="5 6">DSM 45626</strain>
    </source>
</reference>
<evidence type="ECO:0000256" key="1">
    <source>
        <dbReference type="ARBA" id="ARBA00022679"/>
    </source>
</evidence>
<dbReference type="Pfam" id="PF00583">
    <property type="entry name" value="Acetyltransf_1"/>
    <property type="match status" value="1"/>
</dbReference>
<protein>
    <submittedName>
        <fullName evidence="5">Acetyltransferase (GNAT) family protein</fullName>
    </submittedName>
</protein>
<evidence type="ECO:0000256" key="3">
    <source>
        <dbReference type="SAM" id="MobiDB-lite"/>
    </source>
</evidence>
<name>A0A1C4YPT2_9ACTN</name>
<feature type="domain" description="N-acetyltransferase" evidence="4">
    <location>
        <begin position="1"/>
        <end position="77"/>
    </location>
</feature>
<dbReference type="InterPro" id="IPR000182">
    <property type="entry name" value="GNAT_dom"/>
</dbReference>
<dbReference type="Proteomes" id="UP000199375">
    <property type="component" value="Unassembled WGS sequence"/>
</dbReference>
<dbReference type="GO" id="GO:0016747">
    <property type="term" value="F:acyltransferase activity, transferring groups other than amino-acyl groups"/>
    <property type="evidence" value="ECO:0007669"/>
    <property type="project" value="InterPro"/>
</dbReference>
<dbReference type="RefSeq" id="WP_218107160.1">
    <property type="nucleotide sequence ID" value="NZ_FMCW01000061.1"/>
</dbReference>
<gene>
    <name evidence="5" type="ORF">GA0070558_16111</name>
</gene>
<accession>A0A1C4YPT2</accession>
<keyword evidence="2" id="KW-0012">Acyltransferase</keyword>
<dbReference type="SUPFAM" id="SSF55729">
    <property type="entry name" value="Acyl-CoA N-acyltransferases (Nat)"/>
    <property type="match status" value="1"/>
</dbReference>
<dbReference type="PANTHER" id="PTHR43877:SF1">
    <property type="entry name" value="ACETYLTRANSFERASE"/>
    <property type="match status" value="1"/>
</dbReference>
<evidence type="ECO:0000256" key="2">
    <source>
        <dbReference type="ARBA" id="ARBA00023315"/>
    </source>
</evidence>
<proteinExistence type="predicted"/>
<evidence type="ECO:0000259" key="4">
    <source>
        <dbReference type="PROSITE" id="PS51186"/>
    </source>
</evidence>
<dbReference type="PROSITE" id="PS51186">
    <property type="entry name" value="GNAT"/>
    <property type="match status" value="1"/>
</dbReference>
<keyword evidence="1 5" id="KW-0808">Transferase</keyword>
<organism evidence="5 6">
    <name type="scientific">Micromonospora haikouensis</name>
    <dbReference type="NCBI Taxonomy" id="686309"/>
    <lineage>
        <taxon>Bacteria</taxon>
        <taxon>Bacillati</taxon>
        <taxon>Actinomycetota</taxon>
        <taxon>Actinomycetes</taxon>
        <taxon>Micromonosporales</taxon>
        <taxon>Micromonosporaceae</taxon>
        <taxon>Micromonospora</taxon>
    </lineage>
</organism>
<evidence type="ECO:0000313" key="6">
    <source>
        <dbReference type="Proteomes" id="UP000199375"/>
    </source>
</evidence>
<sequence length="77" mass="8575">MATLDELHVRPGSRGQRHGHALPEAACRLARERGAGSLKTTVDGADVDARRFYEAHGFTNVEPGAPEPMFYYYRDLD</sequence>
<dbReference type="InterPro" id="IPR016181">
    <property type="entry name" value="Acyl_CoA_acyltransferase"/>
</dbReference>
<evidence type="ECO:0000313" key="5">
    <source>
        <dbReference type="EMBL" id="SCF22706.1"/>
    </source>
</evidence>